<comment type="caution">
    <text evidence="6">The sequence shown here is derived from an EMBL/GenBank/DDBJ whole genome shotgun (WGS) entry which is preliminary data.</text>
</comment>
<dbReference type="PROSITE" id="PS01053">
    <property type="entry name" value="ARGINASE_1"/>
    <property type="match status" value="1"/>
</dbReference>
<dbReference type="PANTHER" id="PTHR11358:SF26">
    <property type="entry name" value="GUANIDINO ACID HYDROLASE, MITOCHONDRIAL"/>
    <property type="match status" value="1"/>
</dbReference>
<dbReference type="Proteomes" id="UP000231183">
    <property type="component" value="Unassembled WGS sequence"/>
</dbReference>
<reference evidence="7" key="1">
    <citation type="submission" date="2017-09" db="EMBL/GenBank/DDBJ databases">
        <title>Depth-based differentiation of microbial function through sediment-hosted aquifers and enrichment of novel symbionts in the deep terrestrial subsurface.</title>
        <authorList>
            <person name="Probst A.J."/>
            <person name="Ladd B."/>
            <person name="Jarett J.K."/>
            <person name="Geller-Mcgrath D.E."/>
            <person name="Sieber C.M.K."/>
            <person name="Emerson J.B."/>
            <person name="Anantharaman K."/>
            <person name="Thomas B.C."/>
            <person name="Malmstrom R."/>
            <person name="Stieglmeier M."/>
            <person name="Klingl A."/>
            <person name="Woyke T."/>
            <person name="Ryan C.M."/>
            <person name="Banfield J.F."/>
        </authorList>
    </citation>
    <scope>NUCLEOTIDE SEQUENCE [LARGE SCALE GENOMIC DNA]</scope>
</reference>
<evidence type="ECO:0000256" key="2">
    <source>
        <dbReference type="ARBA" id="ARBA00022723"/>
    </source>
</evidence>
<keyword evidence="2 4" id="KW-0479">Metal-binding</keyword>
<dbReference type="InterPro" id="IPR006035">
    <property type="entry name" value="Ureohydrolase"/>
</dbReference>
<dbReference type="SUPFAM" id="SSF52768">
    <property type="entry name" value="Arginase/deacetylase"/>
    <property type="match status" value="1"/>
</dbReference>
<comment type="similarity">
    <text evidence="1">Belongs to the arginase family. Agmatinase subfamily.</text>
</comment>
<keyword evidence="3 5" id="KW-0378">Hydrolase</keyword>
<evidence type="ECO:0000256" key="1">
    <source>
        <dbReference type="ARBA" id="ARBA00009227"/>
    </source>
</evidence>
<dbReference type="GO" id="GO:0008783">
    <property type="term" value="F:agmatinase activity"/>
    <property type="evidence" value="ECO:0007669"/>
    <property type="project" value="TreeGrafter"/>
</dbReference>
<sequence>MNNTKQNFGGLEKKYSDYHNSKIVILPIPFDRTSTWGKGADKGPTAILEASANMELYDIETKNEVYKQGIFTASPIKGKNSEQMISQSYLAVKKFLNDNKLVVSLGGEHSIINGPLQAYAEKFSDLSVLHLDAHSDRRDSYEDSKFSHACVMARAQEMVKNVVSVGVRSLDVCELPALKKNKVFYAKDIVQNAGWIKNAIKQLSDQVYVTIDLDVFDPAFLPATGTPEPGGLDWYMVLKLIKEISQTKKIVGFDVVELAPMPNQKSSDFLAAKLIYKTLSYIYKK</sequence>
<protein>
    <submittedName>
        <fullName evidence="6">Agmatinase</fullName>
    </submittedName>
</protein>
<dbReference type="PIRSF" id="PIRSF036979">
    <property type="entry name" value="Arginase"/>
    <property type="match status" value="1"/>
</dbReference>
<feature type="binding site" evidence="4">
    <location>
        <position position="134"/>
    </location>
    <ligand>
        <name>Mn(2+)</name>
        <dbReference type="ChEBI" id="CHEBI:29035"/>
        <label>1</label>
    </ligand>
</feature>
<evidence type="ECO:0000256" key="3">
    <source>
        <dbReference type="ARBA" id="ARBA00022801"/>
    </source>
</evidence>
<dbReference type="PROSITE" id="PS51409">
    <property type="entry name" value="ARGINASE_2"/>
    <property type="match status" value="1"/>
</dbReference>
<evidence type="ECO:0000256" key="4">
    <source>
        <dbReference type="PIRSR" id="PIRSR036979-1"/>
    </source>
</evidence>
<evidence type="ECO:0000256" key="5">
    <source>
        <dbReference type="RuleBase" id="RU003684"/>
    </source>
</evidence>
<proteinExistence type="inferred from homology"/>
<name>A0A2M6W2M7_9BACT</name>
<dbReference type="GO" id="GO:0033389">
    <property type="term" value="P:putrescine biosynthetic process from arginine, via agmatine"/>
    <property type="evidence" value="ECO:0007669"/>
    <property type="project" value="TreeGrafter"/>
</dbReference>
<accession>A0A2M6W2M7</accession>
<dbReference type="GO" id="GO:0046872">
    <property type="term" value="F:metal ion binding"/>
    <property type="evidence" value="ECO:0007669"/>
    <property type="project" value="UniProtKB-KW"/>
</dbReference>
<feature type="binding site" evidence="4">
    <location>
        <position position="214"/>
    </location>
    <ligand>
        <name>Mn(2+)</name>
        <dbReference type="ChEBI" id="CHEBI:29035"/>
        <label>1</label>
    </ligand>
</feature>
<evidence type="ECO:0000313" key="6">
    <source>
        <dbReference type="EMBL" id="PIT87053.1"/>
    </source>
</evidence>
<feature type="binding site" evidence="4">
    <location>
        <position position="109"/>
    </location>
    <ligand>
        <name>Mn(2+)</name>
        <dbReference type="ChEBI" id="CHEBI:29035"/>
        <label>1</label>
    </ligand>
</feature>
<dbReference type="PANTHER" id="PTHR11358">
    <property type="entry name" value="ARGINASE/AGMATINASE"/>
    <property type="match status" value="1"/>
</dbReference>
<dbReference type="Gene3D" id="3.40.800.10">
    <property type="entry name" value="Ureohydrolase domain"/>
    <property type="match status" value="1"/>
</dbReference>
<dbReference type="CDD" id="cd11593">
    <property type="entry name" value="Agmatinase-like_2"/>
    <property type="match status" value="1"/>
</dbReference>
<dbReference type="EMBL" id="PFBX01000055">
    <property type="protein sequence ID" value="PIT87053.1"/>
    <property type="molecule type" value="Genomic_DNA"/>
</dbReference>
<gene>
    <name evidence="6" type="primary">speB</name>
    <name evidence="6" type="ORF">COU31_05035</name>
</gene>
<organism evidence="6 7">
    <name type="scientific">Candidatus Magasanikbacteria bacterium CG10_big_fil_rev_8_21_14_0_10_40_10</name>
    <dbReference type="NCBI Taxonomy" id="1974648"/>
    <lineage>
        <taxon>Bacteria</taxon>
        <taxon>Candidatus Magasanikiibacteriota</taxon>
    </lineage>
</organism>
<dbReference type="AlphaFoldDB" id="A0A2M6W2M7"/>
<dbReference type="InterPro" id="IPR005925">
    <property type="entry name" value="Agmatinase-rel"/>
</dbReference>
<keyword evidence="4" id="KW-0464">Manganese</keyword>
<comment type="cofactor">
    <cofactor evidence="4">
        <name>Mn(2+)</name>
        <dbReference type="ChEBI" id="CHEBI:29035"/>
    </cofactor>
    <text evidence="4">Binds 2 manganese ions per subunit.</text>
</comment>
<dbReference type="InterPro" id="IPR020855">
    <property type="entry name" value="Ureohydrolase_Mn_BS"/>
</dbReference>
<feature type="binding site" evidence="4">
    <location>
        <position position="132"/>
    </location>
    <ligand>
        <name>Mn(2+)</name>
        <dbReference type="ChEBI" id="CHEBI:29035"/>
        <label>1</label>
    </ligand>
</feature>
<dbReference type="NCBIfam" id="TIGR01230">
    <property type="entry name" value="agmatinase"/>
    <property type="match status" value="1"/>
</dbReference>
<dbReference type="Pfam" id="PF00491">
    <property type="entry name" value="Arginase"/>
    <property type="match status" value="1"/>
</dbReference>
<feature type="binding site" evidence="4">
    <location>
        <position position="136"/>
    </location>
    <ligand>
        <name>Mn(2+)</name>
        <dbReference type="ChEBI" id="CHEBI:29035"/>
        <label>1</label>
    </ligand>
</feature>
<dbReference type="InterPro" id="IPR023696">
    <property type="entry name" value="Ureohydrolase_dom_sf"/>
</dbReference>
<evidence type="ECO:0000313" key="7">
    <source>
        <dbReference type="Proteomes" id="UP000231183"/>
    </source>
</evidence>
<feature type="binding site" evidence="4">
    <location>
        <position position="212"/>
    </location>
    <ligand>
        <name>Mn(2+)</name>
        <dbReference type="ChEBI" id="CHEBI:29035"/>
        <label>1</label>
    </ligand>
</feature>